<gene>
    <name evidence="6" type="ORF">GMI68_02325</name>
</gene>
<dbReference type="InterPro" id="IPR000792">
    <property type="entry name" value="Tscrpt_reg_LuxR_C"/>
</dbReference>
<dbReference type="InterPro" id="IPR036388">
    <property type="entry name" value="WH-like_DNA-bd_sf"/>
</dbReference>
<organism evidence="6 7">
    <name type="scientific">Xiamenia xianingshaonis</name>
    <dbReference type="NCBI Taxonomy" id="2682776"/>
    <lineage>
        <taxon>Bacteria</taxon>
        <taxon>Bacillati</taxon>
        <taxon>Actinomycetota</taxon>
        <taxon>Coriobacteriia</taxon>
        <taxon>Eggerthellales</taxon>
        <taxon>Eggerthellaceae</taxon>
        <taxon>Xiamenia</taxon>
    </lineage>
</organism>
<dbReference type="SUPFAM" id="SSF46894">
    <property type="entry name" value="C-terminal effector domain of the bipartite response regulators"/>
    <property type="match status" value="1"/>
</dbReference>
<name>A0ABX0IKF6_9ACTN</name>
<evidence type="ECO:0000313" key="7">
    <source>
        <dbReference type="Proteomes" id="UP000636394"/>
    </source>
</evidence>
<proteinExistence type="predicted"/>
<keyword evidence="4" id="KW-1133">Transmembrane helix</keyword>
<dbReference type="EMBL" id="WPCR01000002">
    <property type="protein sequence ID" value="NHM13618.1"/>
    <property type="molecule type" value="Genomic_DNA"/>
</dbReference>
<keyword evidence="4" id="KW-0472">Membrane</keyword>
<feature type="transmembrane region" description="Helical" evidence="4">
    <location>
        <begin position="97"/>
        <end position="116"/>
    </location>
</feature>
<reference evidence="6 7" key="1">
    <citation type="submission" date="2019-11" db="EMBL/GenBank/DDBJ databases">
        <title>Eggerthellaceae novel genus isolated from the rectal contents of marmort.</title>
        <authorList>
            <person name="Zhang G."/>
        </authorList>
    </citation>
    <scope>NUCLEOTIDE SEQUENCE [LARGE SCALE GENOMIC DNA]</scope>
    <source>
        <strain evidence="7">zg-886</strain>
    </source>
</reference>
<evidence type="ECO:0000256" key="1">
    <source>
        <dbReference type="ARBA" id="ARBA00023015"/>
    </source>
</evidence>
<evidence type="ECO:0000313" key="6">
    <source>
        <dbReference type="EMBL" id="NHM13618.1"/>
    </source>
</evidence>
<keyword evidence="4" id="KW-0812">Transmembrane</keyword>
<dbReference type="PRINTS" id="PR00038">
    <property type="entry name" value="HTHLUXR"/>
</dbReference>
<dbReference type="PROSITE" id="PS50043">
    <property type="entry name" value="HTH_LUXR_2"/>
    <property type="match status" value="1"/>
</dbReference>
<sequence length="314" mass="35505">MSVMFLCAVSCSASFGAYLLTRNRMYLFSAVGFFLYYFDLSFIFQTENLGVQGAFGVDLLYSIQAPYAKALIATGLLGSFWLVICEYIDEKDKAVRAIPCVVFLVCDLLIVVFMEGGPVRQWLFYSMRELFLVWCFAFLLYTYYSDRSSCMRKALVGRQKGLILLVGVIACFIVAENTYVILLWQPAQEVMDSGLPLYISERNFSENALVVVFGVLAIRHAVEALRLRHIEPPVPSSENQERYVVLSVALFSDKWGLTARERDVLKGIVDGKDNQNIASELNLALGTVKAHTHNIFKKANVATRQDLLRKFWGK</sequence>
<feature type="domain" description="HTH luxR-type" evidence="5">
    <location>
        <begin position="250"/>
        <end position="314"/>
    </location>
</feature>
<evidence type="ECO:0000256" key="2">
    <source>
        <dbReference type="ARBA" id="ARBA00023125"/>
    </source>
</evidence>
<dbReference type="Gene3D" id="1.10.10.10">
    <property type="entry name" value="Winged helix-like DNA-binding domain superfamily/Winged helix DNA-binding domain"/>
    <property type="match status" value="1"/>
</dbReference>
<keyword evidence="1" id="KW-0805">Transcription regulation</keyword>
<dbReference type="Pfam" id="PF00196">
    <property type="entry name" value="GerE"/>
    <property type="match status" value="1"/>
</dbReference>
<dbReference type="Proteomes" id="UP000636394">
    <property type="component" value="Unassembled WGS sequence"/>
</dbReference>
<dbReference type="PANTHER" id="PTHR44688:SF16">
    <property type="entry name" value="DNA-BINDING TRANSCRIPTIONAL ACTIVATOR DEVR_DOSR"/>
    <property type="match status" value="1"/>
</dbReference>
<evidence type="ECO:0000256" key="3">
    <source>
        <dbReference type="ARBA" id="ARBA00023163"/>
    </source>
</evidence>
<feature type="transmembrane region" description="Helical" evidence="4">
    <location>
        <begin position="122"/>
        <end position="141"/>
    </location>
</feature>
<accession>A0ABX0IKF6</accession>
<dbReference type="SMART" id="SM00421">
    <property type="entry name" value="HTH_LUXR"/>
    <property type="match status" value="1"/>
</dbReference>
<dbReference type="PROSITE" id="PS00622">
    <property type="entry name" value="HTH_LUXR_1"/>
    <property type="match status" value="1"/>
</dbReference>
<dbReference type="CDD" id="cd06170">
    <property type="entry name" value="LuxR_C_like"/>
    <property type="match status" value="1"/>
</dbReference>
<evidence type="ECO:0000259" key="5">
    <source>
        <dbReference type="PROSITE" id="PS50043"/>
    </source>
</evidence>
<keyword evidence="7" id="KW-1185">Reference proteome</keyword>
<evidence type="ECO:0000256" key="4">
    <source>
        <dbReference type="SAM" id="Phobius"/>
    </source>
</evidence>
<dbReference type="InterPro" id="IPR016032">
    <property type="entry name" value="Sig_transdc_resp-reg_C-effctor"/>
</dbReference>
<comment type="caution">
    <text evidence="6">The sequence shown here is derived from an EMBL/GenBank/DDBJ whole genome shotgun (WGS) entry which is preliminary data.</text>
</comment>
<keyword evidence="3" id="KW-0804">Transcription</keyword>
<protein>
    <submittedName>
        <fullName evidence="6">LuxR family transcriptional regulator</fullName>
    </submittedName>
</protein>
<keyword evidence="2" id="KW-0238">DNA-binding</keyword>
<feature type="transmembrane region" description="Helical" evidence="4">
    <location>
        <begin position="162"/>
        <end position="184"/>
    </location>
</feature>
<dbReference type="PANTHER" id="PTHR44688">
    <property type="entry name" value="DNA-BINDING TRANSCRIPTIONAL ACTIVATOR DEVR_DOSR"/>
    <property type="match status" value="1"/>
</dbReference>
<feature type="transmembrane region" description="Helical" evidence="4">
    <location>
        <begin position="67"/>
        <end position="85"/>
    </location>
</feature>